<dbReference type="EMBL" id="JAAOIW010000003">
    <property type="protein sequence ID" value="NHN29866.1"/>
    <property type="molecule type" value="Genomic_DNA"/>
</dbReference>
<evidence type="ECO:0000256" key="6">
    <source>
        <dbReference type="RuleBase" id="RU363032"/>
    </source>
</evidence>
<comment type="similarity">
    <text evidence="6">Belongs to the binding-protein-dependent transport system permease family.</text>
</comment>
<feature type="transmembrane region" description="Helical" evidence="6">
    <location>
        <begin position="100"/>
        <end position="120"/>
    </location>
</feature>
<comment type="subcellular location">
    <subcellularLocation>
        <location evidence="6">Cell membrane</location>
        <topology evidence="6">Multi-pass membrane protein</topology>
    </subcellularLocation>
    <subcellularLocation>
        <location evidence="1">Membrane</location>
        <topology evidence="1">Multi-pass membrane protein</topology>
    </subcellularLocation>
</comment>
<keyword evidence="5 6" id="KW-0472">Membrane</keyword>
<dbReference type="SUPFAM" id="SSF161098">
    <property type="entry name" value="MetI-like"/>
    <property type="match status" value="1"/>
</dbReference>
<evidence type="ECO:0000313" key="9">
    <source>
        <dbReference type="Proteomes" id="UP001165962"/>
    </source>
</evidence>
<accession>A0ABX0J378</accession>
<keyword evidence="2 6" id="KW-0813">Transport</keyword>
<dbReference type="PANTHER" id="PTHR43496:SF1">
    <property type="entry name" value="POLYGALACTURONAN_RHAMNOGALACTURONAN TRANSPORT SYSTEM PERMEASE PROTEIN YTEP"/>
    <property type="match status" value="1"/>
</dbReference>
<feature type="transmembrane region" description="Helical" evidence="6">
    <location>
        <begin position="234"/>
        <end position="267"/>
    </location>
</feature>
<name>A0ABX0J378_9BACL</name>
<keyword evidence="9" id="KW-1185">Reference proteome</keyword>
<feature type="domain" description="ABC transmembrane type-1" evidence="7">
    <location>
        <begin position="92"/>
        <end position="308"/>
    </location>
</feature>
<evidence type="ECO:0000259" key="7">
    <source>
        <dbReference type="PROSITE" id="PS50928"/>
    </source>
</evidence>
<feature type="transmembrane region" description="Helical" evidence="6">
    <location>
        <begin position="194"/>
        <end position="213"/>
    </location>
</feature>
<dbReference type="Proteomes" id="UP001165962">
    <property type="component" value="Unassembled WGS sequence"/>
</dbReference>
<evidence type="ECO:0000256" key="4">
    <source>
        <dbReference type="ARBA" id="ARBA00022989"/>
    </source>
</evidence>
<dbReference type="RefSeq" id="WP_166148388.1">
    <property type="nucleotide sequence ID" value="NZ_JAAOIW010000003.1"/>
</dbReference>
<reference evidence="8" key="1">
    <citation type="submission" date="2020-03" db="EMBL/GenBank/DDBJ databases">
        <title>Draft sequencing of Paenibacilllus sp. S3N08.</title>
        <authorList>
            <person name="Kim D.-U."/>
        </authorList>
    </citation>
    <scope>NUCLEOTIDE SEQUENCE</scope>
    <source>
        <strain evidence="8">S3N08</strain>
    </source>
</reference>
<dbReference type="Gene3D" id="1.10.3720.10">
    <property type="entry name" value="MetI-like"/>
    <property type="match status" value="1"/>
</dbReference>
<sequence length="321" mass="36535">MNQTVVKDIREIEHKQWRRESKLITRIMRDRYLLLMLIPGLVYFLIFKYIPMYGILIAFKNYSIFKGIADSPWVGFRYFIDFFQGPDAFKLITNTLLISFYRLFFGFPAPILLALAFNELRGKYFKRFSQTISFLPHFISSVVIVGLVVSFLSPETGIINTLLSKVFGIEPISFMTEPRYFRTIFTTMQIWKEIGWSSIIYLAALSGVNTELYEAAAMDGANRLRQTWHVSLPGLLPTIVILLILTIGNLMDVGASTIILMYNPAIYDTADVLSTYVYRRGLVGADYSFGAAVDLFNSAIGIILIVGANRLGKKLTDTSLW</sequence>
<dbReference type="InterPro" id="IPR000515">
    <property type="entry name" value="MetI-like"/>
</dbReference>
<protein>
    <submittedName>
        <fullName evidence="8">Sugar ABC transporter permease</fullName>
    </submittedName>
</protein>
<evidence type="ECO:0000256" key="1">
    <source>
        <dbReference type="ARBA" id="ARBA00004141"/>
    </source>
</evidence>
<dbReference type="PROSITE" id="PS50928">
    <property type="entry name" value="ABC_TM1"/>
    <property type="match status" value="1"/>
</dbReference>
<dbReference type="PANTHER" id="PTHR43496">
    <property type="entry name" value="PROTEIN LPLB"/>
    <property type="match status" value="1"/>
</dbReference>
<feature type="transmembrane region" description="Helical" evidence="6">
    <location>
        <begin position="32"/>
        <end position="50"/>
    </location>
</feature>
<dbReference type="CDD" id="cd06261">
    <property type="entry name" value="TM_PBP2"/>
    <property type="match status" value="1"/>
</dbReference>
<evidence type="ECO:0000256" key="5">
    <source>
        <dbReference type="ARBA" id="ARBA00023136"/>
    </source>
</evidence>
<keyword evidence="4 6" id="KW-1133">Transmembrane helix</keyword>
<gene>
    <name evidence="8" type="ORF">G9U52_08465</name>
</gene>
<organism evidence="8 9">
    <name type="scientific">Paenibacillus agricola</name>
    <dbReference type="NCBI Taxonomy" id="2716264"/>
    <lineage>
        <taxon>Bacteria</taxon>
        <taxon>Bacillati</taxon>
        <taxon>Bacillota</taxon>
        <taxon>Bacilli</taxon>
        <taxon>Bacillales</taxon>
        <taxon>Paenibacillaceae</taxon>
        <taxon>Paenibacillus</taxon>
    </lineage>
</organism>
<feature type="transmembrane region" description="Helical" evidence="6">
    <location>
        <begin position="287"/>
        <end position="306"/>
    </location>
</feature>
<dbReference type="InterPro" id="IPR035906">
    <property type="entry name" value="MetI-like_sf"/>
</dbReference>
<proteinExistence type="inferred from homology"/>
<keyword evidence="3 6" id="KW-0812">Transmembrane</keyword>
<evidence type="ECO:0000256" key="2">
    <source>
        <dbReference type="ARBA" id="ARBA00022448"/>
    </source>
</evidence>
<feature type="transmembrane region" description="Helical" evidence="6">
    <location>
        <begin position="132"/>
        <end position="153"/>
    </location>
</feature>
<dbReference type="Pfam" id="PF00528">
    <property type="entry name" value="BPD_transp_1"/>
    <property type="match status" value="1"/>
</dbReference>
<evidence type="ECO:0000256" key="3">
    <source>
        <dbReference type="ARBA" id="ARBA00022692"/>
    </source>
</evidence>
<comment type="caution">
    <text evidence="8">The sequence shown here is derived from an EMBL/GenBank/DDBJ whole genome shotgun (WGS) entry which is preliminary data.</text>
</comment>
<evidence type="ECO:0000313" key="8">
    <source>
        <dbReference type="EMBL" id="NHN29866.1"/>
    </source>
</evidence>